<dbReference type="InterPro" id="IPR006474">
    <property type="entry name" value="Helicase_Cas3_CRISPR-ass_core"/>
</dbReference>
<dbReference type="RefSeq" id="WP_081947033.1">
    <property type="nucleotide sequence ID" value="NZ_CP061845.1"/>
</dbReference>
<dbReference type="Gene3D" id="3.40.50.300">
    <property type="entry name" value="P-loop containing nucleotide triphosphate hydrolases"/>
    <property type="match status" value="2"/>
</dbReference>
<dbReference type="AlphaFoldDB" id="A0A099LU71"/>
<dbReference type="InterPro" id="IPR006674">
    <property type="entry name" value="HD_domain"/>
</dbReference>
<protein>
    <submittedName>
        <fullName evidence="12">CRISPR-associated protein Cas3</fullName>
    </submittedName>
</protein>
<evidence type="ECO:0000256" key="7">
    <source>
        <dbReference type="ARBA" id="ARBA00022806"/>
    </source>
</evidence>
<feature type="domain" description="HD Cas3-type" evidence="11">
    <location>
        <begin position="13"/>
        <end position="189"/>
    </location>
</feature>
<evidence type="ECO:0000256" key="2">
    <source>
        <dbReference type="ARBA" id="ARBA00009046"/>
    </source>
</evidence>
<dbReference type="STRING" id="29495.EA26_05740"/>
<dbReference type="GO" id="GO:0016787">
    <property type="term" value="F:hydrolase activity"/>
    <property type="evidence" value="ECO:0007669"/>
    <property type="project" value="UniProtKB-KW"/>
</dbReference>
<dbReference type="CDD" id="cd17930">
    <property type="entry name" value="DEXHc_cas3"/>
    <property type="match status" value="1"/>
</dbReference>
<name>A0A099LU71_9VIBR</name>
<evidence type="ECO:0000313" key="13">
    <source>
        <dbReference type="Proteomes" id="UP000029994"/>
    </source>
</evidence>
<evidence type="ECO:0000259" key="11">
    <source>
        <dbReference type="PROSITE" id="PS51643"/>
    </source>
</evidence>
<dbReference type="InterPro" id="IPR054712">
    <property type="entry name" value="Cas3-like_dom"/>
</dbReference>
<proteinExistence type="inferred from homology"/>
<dbReference type="GeneID" id="43682700"/>
<comment type="similarity">
    <text evidence="1">In the N-terminal section; belongs to the CRISPR-associated nuclease Cas3-HD family.</text>
</comment>
<gene>
    <name evidence="12" type="ORF">EA26_05740</name>
</gene>
<evidence type="ECO:0000256" key="1">
    <source>
        <dbReference type="ARBA" id="ARBA00006847"/>
    </source>
</evidence>
<dbReference type="PROSITE" id="PS51192">
    <property type="entry name" value="HELICASE_ATP_BIND_1"/>
    <property type="match status" value="1"/>
</dbReference>
<dbReference type="SUPFAM" id="SSF52540">
    <property type="entry name" value="P-loop containing nucleoside triphosphate hydrolases"/>
    <property type="match status" value="1"/>
</dbReference>
<dbReference type="InterPro" id="IPR014001">
    <property type="entry name" value="Helicase_ATP-bd"/>
</dbReference>
<dbReference type="NCBIfam" id="TIGR01587">
    <property type="entry name" value="cas3_core"/>
    <property type="match status" value="1"/>
</dbReference>
<evidence type="ECO:0000256" key="3">
    <source>
        <dbReference type="ARBA" id="ARBA00022722"/>
    </source>
</evidence>
<accession>A0A099LU71</accession>
<dbReference type="Gene3D" id="1.10.3210.30">
    <property type="match status" value="1"/>
</dbReference>
<dbReference type="GO" id="GO:0051607">
    <property type="term" value="P:defense response to virus"/>
    <property type="evidence" value="ECO:0007669"/>
    <property type="project" value="UniProtKB-KW"/>
</dbReference>
<dbReference type="InterPro" id="IPR011545">
    <property type="entry name" value="DEAD/DEAH_box_helicase_dom"/>
</dbReference>
<keyword evidence="8" id="KW-0067">ATP-binding</keyword>
<keyword evidence="13" id="KW-1185">Reference proteome</keyword>
<evidence type="ECO:0000256" key="4">
    <source>
        <dbReference type="ARBA" id="ARBA00022723"/>
    </source>
</evidence>
<comment type="caution">
    <text evidence="12">The sequence shown here is derived from an EMBL/GenBank/DDBJ whole genome shotgun (WGS) entry which is preliminary data.</text>
</comment>
<evidence type="ECO:0000256" key="8">
    <source>
        <dbReference type="ARBA" id="ARBA00022840"/>
    </source>
</evidence>
<keyword evidence="5" id="KW-0547">Nucleotide-binding</keyword>
<evidence type="ECO:0000256" key="6">
    <source>
        <dbReference type="ARBA" id="ARBA00022801"/>
    </source>
</evidence>
<dbReference type="CDD" id="cd09641">
    <property type="entry name" value="Cas3''_I"/>
    <property type="match status" value="1"/>
</dbReference>
<keyword evidence="6" id="KW-0378">Hydrolase</keyword>
<dbReference type="InterPro" id="IPR006483">
    <property type="entry name" value="CRISPR-assoc_Cas3_HD"/>
</dbReference>
<keyword evidence="3" id="KW-0540">Nuclease</keyword>
<dbReference type="GO" id="GO:0005524">
    <property type="term" value="F:ATP binding"/>
    <property type="evidence" value="ECO:0007669"/>
    <property type="project" value="UniProtKB-KW"/>
</dbReference>
<dbReference type="Pfam" id="PF01966">
    <property type="entry name" value="HD"/>
    <property type="match status" value="1"/>
</dbReference>
<keyword evidence="9" id="KW-0051">Antiviral defense</keyword>
<reference evidence="12 13" key="1">
    <citation type="submission" date="2014-04" db="EMBL/GenBank/DDBJ databases">
        <title>Genome sequencing of Vibrio navarrensis strains.</title>
        <authorList>
            <person name="Gladney L.M."/>
            <person name="Katz L.S."/>
            <person name="Marino-Ramirez L."/>
            <person name="Jordan I.K."/>
        </authorList>
    </citation>
    <scope>NUCLEOTIDE SEQUENCE [LARGE SCALE GENOMIC DNA]</scope>
    <source>
        <strain evidence="12 13">ATCC 51183</strain>
    </source>
</reference>
<dbReference type="eggNOG" id="COG1203">
    <property type="taxonomic scope" value="Bacteria"/>
</dbReference>
<dbReference type="GO" id="GO:0046872">
    <property type="term" value="F:metal ion binding"/>
    <property type="evidence" value="ECO:0007669"/>
    <property type="project" value="UniProtKB-KW"/>
</dbReference>
<dbReference type="Pfam" id="PF00270">
    <property type="entry name" value="DEAD"/>
    <property type="match status" value="1"/>
</dbReference>
<dbReference type="NCBIfam" id="TIGR01596">
    <property type="entry name" value="cas3_HD"/>
    <property type="match status" value="1"/>
</dbReference>
<dbReference type="InterPro" id="IPR038257">
    <property type="entry name" value="CRISPR-assoc_Cas3_HD_sf"/>
</dbReference>
<dbReference type="GO" id="GO:0003676">
    <property type="term" value="F:nucleic acid binding"/>
    <property type="evidence" value="ECO:0007669"/>
    <property type="project" value="InterPro"/>
</dbReference>
<dbReference type="InterPro" id="IPR027417">
    <property type="entry name" value="P-loop_NTPase"/>
</dbReference>
<evidence type="ECO:0000259" key="10">
    <source>
        <dbReference type="PROSITE" id="PS51192"/>
    </source>
</evidence>
<dbReference type="Proteomes" id="UP000029994">
    <property type="component" value="Unassembled WGS sequence"/>
</dbReference>
<dbReference type="GO" id="GO:0004386">
    <property type="term" value="F:helicase activity"/>
    <property type="evidence" value="ECO:0007669"/>
    <property type="project" value="UniProtKB-KW"/>
</dbReference>
<sequence length="763" mass="86292">MNNYFGHSGNKEDKSDWQPLQDHLCRVALCAELNSKYFKAAKLSYLAGLLHDLGKYTPEFQARLEGASSKVDHATAGAKIAAEILPDEKFNKFPFYKFVAYAIAGHHAGLSNGIGEGDGRRALKDRLELQFGKDLPVLDSEAWQSELVLPSIESLIPEISPNPDADLQGFQYAFLIRMIFSCLVDADFIDTDEFYKRLEGKPLLRGDYPQLSELKIQFDQKLADKIKSTDQTKTVNQLRKEILDTARLKAKLTPGLFTLTVPTGGGKTLSSMAFALEHALAHNMRRVIYVIPFTSIIEQNAQVFRDAFGELGEASVLEHHSNFDDRKIKDKEGAEETRDKLKLAMENWDMPVVVTTAVQFFESLFADRPSRCRKLHNISGSVIILDEAQTLPLKFLRPVMAVIDELARNYGCSIVLCTATQPALCEPDFTNGFKNVREIAPNPKRLFDELSLVNVSHVGEVSDDELVSRIQANNHILTIVNNRRHAQSLFRTLNAQQTEGVFHLTTLMCPAHRTATLDEIRKRLDPKKPQPCRVISTSLIEAGVDVSFPCVMRAEAGLDSIAQAAGRCNRERLWKKEDSHVWIFRSPDWPIPPELKGLSADMRAVLRKGHDNLLDQLAIKEYFSNVYWRKGEELDQKQLLKACRIGASKLDFPFQSIASDFRMIDSFMCPVLIPYNDEARKLLNELESTDDVSCVLRKLQPYIVQIPQNGFDSLRLAKVVQTVAPYRFEEQFWELVNMDIYDPESGLSWSDPNFIKAENLVFC</sequence>
<dbReference type="GO" id="GO:0004518">
    <property type="term" value="F:nuclease activity"/>
    <property type="evidence" value="ECO:0007669"/>
    <property type="project" value="UniProtKB-KW"/>
</dbReference>
<keyword evidence="4" id="KW-0479">Metal-binding</keyword>
<organism evidence="12 13">
    <name type="scientific">Vibrio navarrensis</name>
    <dbReference type="NCBI Taxonomy" id="29495"/>
    <lineage>
        <taxon>Bacteria</taxon>
        <taxon>Pseudomonadati</taxon>
        <taxon>Pseudomonadota</taxon>
        <taxon>Gammaproteobacteria</taxon>
        <taxon>Vibrionales</taxon>
        <taxon>Vibrionaceae</taxon>
        <taxon>Vibrio</taxon>
    </lineage>
</organism>
<comment type="similarity">
    <text evidence="2">In the central section; belongs to the CRISPR-associated helicase Cas3 family.</text>
</comment>
<feature type="domain" description="Helicase ATP-binding" evidence="10">
    <location>
        <begin position="248"/>
        <end position="439"/>
    </location>
</feature>
<dbReference type="Pfam" id="PF22590">
    <property type="entry name" value="Cas3-like_C_2"/>
    <property type="match status" value="1"/>
</dbReference>
<evidence type="ECO:0000313" key="12">
    <source>
        <dbReference type="EMBL" id="KGK10827.1"/>
    </source>
</evidence>
<evidence type="ECO:0000256" key="9">
    <source>
        <dbReference type="ARBA" id="ARBA00023118"/>
    </source>
</evidence>
<evidence type="ECO:0000256" key="5">
    <source>
        <dbReference type="ARBA" id="ARBA00022741"/>
    </source>
</evidence>
<dbReference type="PROSITE" id="PS51643">
    <property type="entry name" value="HD_CAS3"/>
    <property type="match status" value="1"/>
</dbReference>
<dbReference type="EMBL" id="JMCG01000001">
    <property type="protein sequence ID" value="KGK10827.1"/>
    <property type="molecule type" value="Genomic_DNA"/>
</dbReference>
<keyword evidence="7" id="KW-0347">Helicase</keyword>
<dbReference type="SMART" id="SM00487">
    <property type="entry name" value="DEXDc"/>
    <property type="match status" value="1"/>
</dbReference>
<dbReference type="SUPFAM" id="SSF109604">
    <property type="entry name" value="HD-domain/PDEase-like"/>
    <property type="match status" value="1"/>
</dbReference>